<dbReference type="InterPro" id="IPR004360">
    <property type="entry name" value="Glyas_Fos-R_dOase_dom"/>
</dbReference>
<dbReference type="SUPFAM" id="SSF54593">
    <property type="entry name" value="Glyoxalase/Bleomycin resistance protein/Dihydroxybiphenyl dioxygenase"/>
    <property type="match status" value="1"/>
</dbReference>
<feature type="domain" description="VOC" evidence="1">
    <location>
        <begin position="2"/>
        <end position="116"/>
    </location>
</feature>
<protein>
    <submittedName>
        <fullName evidence="2">Glyoxalase family protein</fullName>
    </submittedName>
</protein>
<dbReference type="PANTHER" id="PTHR39175">
    <property type="entry name" value="FAMILY PROTEIN, PUTATIVE (AFU_ORTHOLOGUE AFUA_3G15060)-RELATED"/>
    <property type="match status" value="1"/>
</dbReference>
<reference evidence="2 3" key="1">
    <citation type="journal article" date="2010" name="J. Bacteriol.">
        <title>Genome sequences of Oceanicola granulosus HTCC2516(T) and Oceanicola batsensis HTCC2597(TDelta).</title>
        <authorList>
            <person name="Thrash J.C."/>
            <person name="Cho J.C."/>
            <person name="Vergin K.L."/>
            <person name="Giovannoni S.J."/>
        </authorList>
    </citation>
    <scope>NUCLEOTIDE SEQUENCE [LARGE SCALE GENOMIC DNA]</scope>
    <source>
        <strain evidence="3">ATCC BAA-861 / DSM 15982 / KCTC 12143 / HTCC2516</strain>
    </source>
</reference>
<dbReference type="InterPro" id="IPR037523">
    <property type="entry name" value="VOC_core"/>
</dbReference>
<organism evidence="2 3">
    <name type="scientific">Oceanicola granulosus (strain ATCC BAA-861 / DSM 15982 / KCTC 12143 / HTCC2516)</name>
    <dbReference type="NCBI Taxonomy" id="314256"/>
    <lineage>
        <taxon>Bacteria</taxon>
        <taxon>Pseudomonadati</taxon>
        <taxon>Pseudomonadota</taxon>
        <taxon>Alphaproteobacteria</taxon>
        <taxon>Rhodobacterales</taxon>
        <taxon>Roseobacteraceae</taxon>
        <taxon>Oceanicola</taxon>
    </lineage>
</organism>
<dbReference type="Proteomes" id="UP000003635">
    <property type="component" value="Unassembled WGS sequence"/>
</dbReference>
<dbReference type="eggNOG" id="COG0346">
    <property type="taxonomic scope" value="Bacteria"/>
</dbReference>
<dbReference type="PANTHER" id="PTHR39175:SF1">
    <property type="entry name" value="FAMILY PROTEIN, PUTATIVE (AFU_ORTHOLOGUE AFUA_3G15060)-RELATED"/>
    <property type="match status" value="1"/>
</dbReference>
<dbReference type="PROSITE" id="PS51819">
    <property type="entry name" value="VOC"/>
    <property type="match status" value="1"/>
</dbReference>
<proteinExistence type="predicted"/>
<dbReference type="AlphaFoldDB" id="Q2CCU4"/>
<sequence>MRLDHLQIAIPAGGEPGARAFWTGPVGMRETPKPAALAGRGGLWLVAGEVELHLGVDPGFRPAAKAHPGFAVPDLDALAERLEAAGHPPRWDDAIAGRRRFFCDDPFGNRLEFLEGRA</sequence>
<dbReference type="InterPro" id="IPR029068">
    <property type="entry name" value="Glyas_Bleomycin-R_OHBP_Dase"/>
</dbReference>
<dbReference type="OrthoDB" id="9813630at2"/>
<dbReference type="HOGENOM" id="CLU_140387_0_0_5"/>
<name>Q2CCU4_OCEGH</name>
<evidence type="ECO:0000313" key="2">
    <source>
        <dbReference type="EMBL" id="EAR50529.1"/>
    </source>
</evidence>
<dbReference type="Gene3D" id="3.10.180.10">
    <property type="entry name" value="2,3-Dihydroxybiphenyl 1,2-Dioxygenase, domain 1"/>
    <property type="match status" value="1"/>
</dbReference>
<dbReference type="RefSeq" id="WP_007255481.1">
    <property type="nucleotide sequence ID" value="NZ_CH724107.1"/>
</dbReference>
<gene>
    <name evidence="2" type="ORF">OG2516_09800</name>
</gene>
<dbReference type="Pfam" id="PF00903">
    <property type="entry name" value="Glyoxalase"/>
    <property type="match status" value="1"/>
</dbReference>
<dbReference type="STRING" id="314256.OG2516_09800"/>
<accession>Q2CCU4</accession>
<comment type="caution">
    <text evidence="2">The sequence shown here is derived from an EMBL/GenBank/DDBJ whole genome shotgun (WGS) entry which is preliminary data.</text>
</comment>
<dbReference type="EMBL" id="AAOT01000027">
    <property type="protein sequence ID" value="EAR50529.1"/>
    <property type="molecule type" value="Genomic_DNA"/>
</dbReference>
<keyword evidence="3" id="KW-1185">Reference proteome</keyword>
<evidence type="ECO:0000313" key="3">
    <source>
        <dbReference type="Proteomes" id="UP000003635"/>
    </source>
</evidence>
<evidence type="ECO:0000259" key="1">
    <source>
        <dbReference type="PROSITE" id="PS51819"/>
    </source>
</evidence>